<gene>
    <name evidence="2" type="ORF">B0H66DRAFT_555135</name>
</gene>
<evidence type="ECO:0008006" key="4">
    <source>
        <dbReference type="Google" id="ProtNLM"/>
    </source>
</evidence>
<evidence type="ECO:0000313" key="2">
    <source>
        <dbReference type="EMBL" id="KAK3322743.1"/>
    </source>
</evidence>
<keyword evidence="1" id="KW-0732">Signal</keyword>
<accession>A0AAE0M8S1</accession>
<evidence type="ECO:0000256" key="1">
    <source>
        <dbReference type="SAM" id="SignalP"/>
    </source>
</evidence>
<comment type="caution">
    <text evidence="2">The sequence shown here is derived from an EMBL/GenBank/DDBJ whole genome shotgun (WGS) entry which is preliminary data.</text>
</comment>
<evidence type="ECO:0000313" key="3">
    <source>
        <dbReference type="Proteomes" id="UP001283341"/>
    </source>
</evidence>
<feature type="chain" id="PRO_5042009543" description="AA1-like domain-containing protein" evidence="1">
    <location>
        <begin position="23"/>
        <end position="131"/>
    </location>
</feature>
<name>A0AAE0M8S1_9PEZI</name>
<dbReference type="Proteomes" id="UP001283341">
    <property type="component" value="Unassembled WGS sequence"/>
</dbReference>
<dbReference type="AlphaFoldDB" id="A0AAE0M8S1"/>
<dbReference type="EMBL" id="JAUEDM010000003">
    <property type="protein sequence ID" value="KAK3322743.1"/>
    <property type="molecule type" value="Genomic_DNA"/>
</dbReference>
<protein>
    <recommendedName>
        <fullName evidence="4">AA1-like domain-containing protein</fullName>
    </recommendedName>
</protein>
<organism evidence="2 3">
    <name type="scientific">Apodospora peruviana</name>
    <dbReference type="NCBI Taxonomy" id="516989"/>
    <lineage>
        <taxon>Eukaryota</taxon>
        <taxon>Fungi</taxon>
        <taxon>Dikarya</taxon>
        <taxon>Ascomycota</taxon>
        <taxon>Pezizomycotina</taxon>
        <taxon>Sordariomycetes</taxon>
        <taxon>Sordariomycetidae</taxon>
        <taxon>Sordariales</taxon>
        <taxon>Lasiosphaeriaceae</taxon>
        <taxon>Apodospora</taxon>
    </lineage>
</organism>
<reference evidence="2" key="1">
    <citation type="journal article" date="2023" name="Mol. Phylogenet. Evol.">
        <title>Genome-scale phylogeny and comparative genomics of the fungal order Sordariales.</title>
        <authorList>
            <person name="Hensen N."/>
            <person name="Bonometti L."/>
            <person name="Westerberg I."/>
            <person name="Brannstrom I.O."/>
            <person name="Guillou S."/>
            <person name="Cros-Aarteil S."/>
            <person name="Calhoun S."/>
            <person name="Haridas S."/>
            <person name="Kuo A."/>
            <person name="Mondo S."/>
            <person name="Pangilinan J."/>
            <person name="Riley R."/>
            <person name="LaButti K."/>
            <person name="Andreopoulos B."/>
            <person name="Lipzen A."/>
            <person name="Chen C."/>
            <person name="Yan M."/>
            <person name="Daum C."/>
            <person name="Ng V."/>
            <person name="Clum A."/>
            <person name="Steindorff A."/>
            <person name="Ohm R.A."/>
            <person name="Martin F."/>
            <person name="Silar P."/>
            <person name="Natvig D.O."/>
            <person name="Lalanne C."/>
            <person name="Gautier V."/>
            <person name="Ament-Velasquez S.L."/>
            <person name="Kruys A."/>
            <person name="Hutchinson M.I."/>
            <person name="Powell A.J."/>
            <person name="Barry K."/>
            <person name="Miller A.N."/>
            <person name="Grigoriev I.V."/>
            <person name="Debuchy R."/>
            <person name="Gladieux P."/>
            <person name="Hiltunen Thoren M."/>
            <person name="Johannesson H."/>
        </authorList>
    </citation>
    <scope>NUCLEOTIDE SEQUENCE</scope>
    <source>
        <strain evidence="2">CBS 118394</strain>
    </source>
</reference>
<proteinExistence type="predicted"/>
<sequence length="131" mass="14435">MKWSSSPLTFAFLLLPGFLVSASRPCNSPNTPIKWTLGEFTYDAPDKTSPDTVVGLYLTTSTGTDYSCYGAWRPESSAGFLESSNTTIIWFPCVNSKGRAIDRTVSFAMDWRRKVLRAAHMFDCSNGVSDG</sequence>
<keyword evidence="3" id="KW-1185">Reference proteome</keyword>
<reference evidence="2" key="2">
    <citation type="submission" date="2023-06" db="EMBL/GenBank/DDBJ databases">
        <authorList>
            <consortium name="Lawrence Berkeley National Laboratory"/>
            <person name="Haridas S."/>
            <person name="Hensen N."/>
            <person name="Bonometti L."/>
            <person name="Westerberg I."/>
            <person name="Brannstrom I.O."/>
            <person name="Guillou S."/>
            <person name="Cros-Aarteil S."/>
            <person name="Calhoun S."/>
            <person name="Kuo A."/>
            <person name="Mondo S."/>
            <person name="Pangilinan J."/>
            <person name="Riley R."/>
            <person name="Labutti K."/>
            <person name="Andreopoulos B."/>
            <person name="Lipzen A."/>
            <person name="Chen C."/>
            <person name="Yanf M."/>
            <person name="Daum C."/>
            <person name="Ng V."/>
            <person name="Clum A."/>
            <person name="Steindorff A."/>
            <person name="Ohm R."/>
            <person name="Martin F."/>
            <person name="Silar P."/>
            <person name="Natvig D."/>
            <person name="Lalanne C."/>
            <person name="Gautier V."/>
            <person name="Ament-Velasquez S.L."/>
            <person name="Kruys A."/>
            <person name="Hutchinson M.I."/>
            <person name="Powell A.J."/>
            <person name="Barry K."/>
            <person name="Miller A.N."/>
            <person name="Grigoriev I.V."/>
            <person name="Debuchy R."/>
            <person name="Gladieux P."/>
            <person name="Thoren M.H."/>
            <person name="Johannesson H."/>
        </authorList>
    </citation>
    <scope>NUCLEOTIDE SEQUENCE</scope>
    <source>
        <strain evidence="2">CBS 118394</strain>
    </source>
</reference>
<feature type="signal peptide" evidence="1">
    <location>
        <begin position="1"/>
        <end position="22"/>
    </location>
</feature>